<name>A0A4Q0U8L6_9BACT</name>
<dbReference type="InterPro" id="IPR059052">
    <property type="entry name" value="HH_YbhG-like"/>
</dbReference>
<reference evidence="2" key="2">
    <citation type="submission" date="2021-09" db="EMBL/GenBank/DDBJ databases">
        <authorList>
            <person name="Gilroy R."/>
        </authorList>
    </citation>
    <scope>NUCLEOTIDE SEQUENCE</scope>
    <source>
        <strain evidence="2">4100</strain>
    </source>
</reference>
<reference evidence="2" key="1">
    <citation type="journal article" date="2021" name="PeerJ">
        <title>Extensive microbial diversity within the chicken gut microbiome revealed by metagenomics and culture.</title>
        <authorList>
            <person name="Gilroy R."/>
            <person name="Ravi A."/>
            <person name="Getino M."/>
            <person name="Pursley I."/>
            <person name="Horton D.L."/>
            <person name="Alikhan N.F."/>
            <person name="Baker D."/>
            <person name="Gharbi K."/>
            <person name="Hall N."/>
            <person name="Watson M."/>
            <person name="Adriaenssens E.M."/>
            <person name="Foster-Nyarko E."/>
            <person name="Jarju S."/>
            <person name="Secka A."/>
            <person name="Antonio M."/>
            <person name="Oren A."/>
            <person name="Chaudhuri R.R."/>
            <person name="La Ragione R."/>
            <person name="Hildebrand F."/>
            <person name="Pallen M.J."/>
        </authorList>
    </citation>
    <scope>NUCLEOTIDE SEQUENCE</scope>
    <source>
        <strain evidence="2">4100</strain>
    </source>
</reference>
<proteinExistence type="predicted"/>
<dbReference type="Gene3D" id="2.40.30.170">
    <property type="match status" value="1"/>
</dbReference>
<organism evidence="2 3">
    <name type="scientific">Candidatus Amulumruptor caecigallinarius</name>
    <dbReference type="NCBI Taxonomy" id="2109911"/>
    <lineage>
        <taxon>Bacteria</taxon>
        <taxon>Pseudomonadati</taxon>
        <taxon>Bacteroidota</taxon>
        <taxon>Bacteroidia</taxon>
        <taxon>Bacteroidales</taxon>
        <taxon>Muribaculaceae</taxon>
        <taxon>Candidatus Amulumruptor</taxon>
    </lineage>
</organism>
<feature type="domain" description="YbhG-like alpha-helical hairpin" evidence="1">
    <location>
        <begin position="96"/>
        <end position="210"/>
    </location>
</feature>
<evidence type="ECO:0000313" key="3">
    <source>
        <dbReference type="Proteomes" id="UP000711407"/>
    </source>
</evidence>
<comment type="caution">
    <text evidence="2">The sequence shown here is derived from an EMBL/GenBank/DDBJ whole genome shotgun (WGS) entry which is preliminary data.</text>
</comment>
<dbReference type="EMBL" id="DYXT01000029">
    <property type="protein sequence ID" value="HJE39283.1"/>
    <property type="molecule type" value="Genomic_DNA"/>
</dbReference>
<dbReference type="Proteomes" id="UP000711407">
    <property type="component" value="Unassembled WGS sequence"/>
</dbReference>
<dbReference type="Gene3D" id="2.40.50.100">
    <property type="match status" value="1"/>
</dbReference>
<dbReference type="PANTHER" id="PTHR30438">
    <property type="entry name" value="36 KDA ANTIGEN-RELATED"/>
    <property type="match status" value="1"/>
</dbReference>
<dbReference type="PANTHER" id="PTHR30438:SF1">
    <property type="entry name" value="36 KDA ANTIGEN"/>
    <property type="match status" value="1"/>
</dbReference>
<dbReference type="Gene3D" id="1.10.287.470">
    <property type="entry name" value="Helix hairpin bin"/>
    <property type="match status" value="1"/>
</dbReference>
<evidence type="ECO:0000259" key="1">
    <source>
        <dbReference type="Pfam" id="PF25881"/>
    </source>
</evidence>
<sequence length="342" mass="37025">MSTNQSSPTQQPDAVRREERILTFAIVGVLVAAVVIAVVGFLFLRRPADIIEGQADATSVRISGKLPGRVATLYVREGDMVRAGDTLVHIHSSVVDAKLAQAEAMREAAAASNRAVDAGARKQTIQAARDLVAQAEAAEGITRKTYERLEALCRDGVVSQQKRDEARAAYDAAVAAASAARSQLSLALAGARDEEKRASAAMVDVASAGVGEVRGILEDQYLLAPCDGQIDQVYPEEGELVSMGAPVMSLLRIADKWVTFNAREKYLADLPLGREITVKIPALDMKEVKARVYYVRDLGSYATWHATKATGDWDSKTFEVKARPLEPVPELRPGMTILYYPE</sequence>
<dbReference type="AlphaFoldDB" id="A0A4Q0U8L6"/>
<accession>A0A4Q0U8L6</accession>
<evidence type="ECO:0000313" key="2">
    <source>
        <dbReference type="EMBL" id="HJE39283.1"/>
    </source>
</evidence>
<dbReference type="Pfam" id="PF25881">
    <property type="entry name" value="HH_YBHG"/>
    <property type="match status" value="1"/>
</dbReference>
<gene>
    <name evidence="2" type="ORF">K8V47_05965</name>
</gene>
<dbReference type="SUPFAM" id="SSF111369">
    <property type="entry name" value="HlyD-like secretion proteins"/>
    <property type="match status" value="2"/>
</dbReference>
<protein>
    <submittedName>
        <fullName evidence="2">Efflux RND transporter periplasmic adaptor subunit</fullName>
    </submittedName>
</protein>